<dbReference type="AlphaFoldDB" id="A0A0F4GJA3"/>
<reference evidence="2 3" key="1">
    <citation type="submission" date="2015-03" db="EMBL/GenBank/DDBJ databases">
        <title>RNA-seq based gene annotation and comparative genomics of four Zymoseptoria species reveal species-specific pathogenicity related genes and transposable element activity.</title>
        <authorList>
            <person name="Grandaubert J."/>
            <person name="Bhattacharyya A."/>
            <person name="Stukenbrock E.H."/>
        </authorList>
    </citation>
    <scope>NUCLEOTIDE SEQUENCE [LARGE SCALE GENOMIC DNA]</scope>
    <source>
        <strain evidence="2 3">Zb18110</strain>
    </source>
</reference>
<sequence>MAERNPLPAASTKREGGAGRAKDKLETEKAERKEKEKMEKEEKLDCDVTMADANHEGEELVYEHGGGICVQSEDETEAEPIAQERNSLHETTASYRNNTPKSEKVVASSRVAKEARPAAGEETGAALQALVEGKRGHTPRMSWTDSSSSPKKNKHGVLPPQLSSMVPANQQPTRKQGYTTTTIAITTTSPPPLISLPSTPAPHLLIPLSPTYLYIPPPTLLLPSQQPSRQKLYTAPSLPPKPFGGRETLYVVSLRFPAR</sequence>
<feature type="compositionally biased region" description="Polar residues" evidence="1">
    <location>
        <begin position="141"/>
        <end position="150"/>
    </location>
</feature>
<dbReference type="EMBL" id="LAFY01000495">
    <property type="protein sequence ID" value="KJX97363.1"/>
    <property type="molecule type" value="Genomic_DNA"/>
</dbReference>
<organism evidence="2 3">
    <name type="scientific">Zymoseptoria brevis</name>
    <dbReference type="NCBI Taxonomy" id="1047168"/>
    <lineage>
        <taxon>Eukaryota</taxon>
        <taxon>Fungi</taxon>
        <taxon>Dikarya</taxon>
        <taxon>Ascomycota</taxon>
        <taxon>Pezizomycotina</taxon>
        <taxon>Dothideomycetes</taxon>
        <taxon>Dothideomycetidae</taxon>
        <taxon>Mycosphaerellales</taxon>
        <taxon>Mycosphaerellaceae</taxon>
        <taxon>Zymoseptoria</taxon>
    </lineage>
</organism>
<feature type="compositionally biased region" description="Polar residues" evidence="1">
    <location>
        <begin position="89"/>
        <end position="100"/>
    </location>
</feature>
<dbReference type="Proteomes" id="UP000033647">
    <property type="component" value="Unassembled WGS sequence"/>
</dbReference>
<evidence type="ECO:0000313" key="2">
    <source>
        <dbReference type="EMBL" id="KJX97363.1"/>
    </source>
</evidence>
<proteinExistence type="predicted"/>
<gene>
    <name evidence="2" type="ORF">TI39_contig503g00001</name>
</gene>
<comment type="caution">
    <text evidence="2">The sequence shown here is derived from an EMBL/GenBank/DDBJ whole genome shotgun (WGS) entry which is preliminary data.</text>
</comment>
<evidence type="ECO:0000256" key="1">
    <source>
        <dbReference type="SAM" id="MobiDB-lite"/>
    </source>
</evidence>
<feature type="region of interest" description="Disordered" evidence="1">
    <location>
        <begin position="1"/>
        <end position="48"/>
    </location>
</feature>
<keyword evidence="3" id="KW-1185">Reference proteome</keyword>
<feature type="compositionally biased region" description="Basic and acidic residues" evidence="1">
    <location>
        <begin position="12"/>
        <end position="46"/>
    </location>
</feature>
<protein>
    <submittedName>
        <fullName evidence="2">Uncharacterized protein</fullName>
    </submittedName>
</protein>
<evidence type="ECO:0000313" key="3">
    <source>
        <dbReference type="Proteomes" id="UP000033647"/>
    </source>
</evidence>
<feature type="region of interest" description="Disordered" evidence="1">
    <location>
        <begin position="85"/>
        <end position="177"/>
    </location>
</feature>
<accession>A0A0F4GJA3</accession>
<name>A0A0F4GJA3_9PEZI</name>
<feature type="compositionally biased region" description="Polar residues" evidence="1">
    <location>
        <begin position="161"/>
        <end position="177"/>
    </location>
</feature>